<dbReference type="AlphaFoldDB" id="A0AAV4I881"/>
<name>A0AAV4I881_9GAST</name>
<protein>
    <submittedName>
        <fullName evidence="1">Lethal(2) giant larvae-like protein 1</fullName>
    </submittedName>
</protein>
<gene>
    <name evidence="1" type="ORF">ElyMa_006549000</name>
</gene>
<reference evidence="1 2" key="1">
    <citation type="journal article" date="2021" name="Elife">
        <title>Chloroplast acquisition without the gene transfer in kleptoplastic sea slugs, Plakobranchus ocellatus.</title>
        <authorList>
            <person name="Maeda T."/>
            <person name="Takahashi S."/>
            <person name="Yoshida T."/>
            <person name="Shimamura S."/>
            <person name="Takaki Y."/>
            <person name="Nagai Y."/>
            <person name="Toyoda A."/>
            <person name="Suzuki Y."/>
            <person name="Arimoto A."/>
            <person name="Ishii H."/>
            <person name="Satoh N."/>
            <person name="Nishiyama T."/>
            <person name="Hasebe M."/>
            <person name="Maruyama T."/>
            <person name="Minagawa J."/>
            <person name="Obokata J."/>
            <person name="Shigenobu S."/>
        </authorList>
    </citation>
    <scope>NUCLEOTIDE SEQUENCE [LARGE SCALE GENOMIC DNA]</scope>
</reference>
<evidence type="ECO:0000313" key="1">
    <source>
        <dbReference type="EMBL" id="GFS06614.1"/>
    </source>
</evidence>
<comment type="caution">
    <text evidence="1">The sequence shown here is derived from an EMBL/GenBank/DDBJ whole genome shotgun (WGS) entry which is preliminary data.</text>
</comment>
<organism evidence="1 2">
    <name type="scientific">Elysia marginata</name>
    <dbReference type="NCBI Taxonomy" id="1093978"/>
    <lineage>
        <taxon>Eukaryota</taxon>
        <taxon>Metazoa</taxon>
        <taxon>Spiralia</taxon>
        <taxon>Lophotrochozoa</taxon>
        <taxon>Mollusca</taxon>
        <taxon>Gastropoda</taxon>
        <taxon>Heterobranchia</taxon>
        <taxon>Euthyneura</taxon>
        <taxon>Panpulmonata</taxon>
        <taxon>Sacoglossa</taxon>
        <taxon>Placobranchoidea</taxon>
        <taxon>Plakobranchidae</taxon>
        <taxon>Elysia</taxon>
    </lineage>
</organism>
<accession>A0AAV4I881</accession>
<evidence type="ECO:0000313" key="2">
    <source>
        <dbReference type="Proteomes" id="UP000762676"/>
    </source>
</evidence>
<dbReference type="EMBL" id="BMAT01013151">
    <property type="protein sequence ID" value="GFS06614.1"/>
    <property type="molecule type" value="Genomic_DNA"/>
</dbReference>
<dbReference type="Proteomes" id="UP000762676">
    <property type="component" value="Unassembled WGS sequence"/>
</dbReference>
<keyword evidence="2" id="KW-1185">Reference proteome</keyword>
<proteinExistence type="predicted"/>
<sequence>MEGKRYSKHHRKVGNHHVPEQHCFGDLVVVHVCPSSLCPAGAPQGYQRASLTDDGRFVMLANITMENRHLHDSNEELNAQLLNQCIGEGKSLLESSMEGQSLAQELEHLTKEEVSVPGEHGLGTPGEGDVCKMIHREMMCGRSYLEKVLCGKLYLER</sequence>